<comment type="caution">
    <text evidence="3">The sequence shown here is derived from an EMBL/GenBank/DDBJ whole genome shotgun (WGS) entry which is preliminary data.</text>
</comment>
<dbReference type="EMBL" id="BAABJZ010000070">
    <property type="protein sequence ID" value="GAA4887298.1"/>
    <property type="molecule type" value="Genomic_DNA"/>
</dbReference>
<reference evidence="4" key="1">
    <citation type="journal article" date="2019" name="Int. J. Syst. Evol. Microbiol.">
        <title>The Global Catalogue of Microorganisms (GCM) 10K type strain sequencing project: providing services to taxonomists for standard genome sequencing and annotation.</title>
        <authorList>
            <consortium name="The Broad Institute Genomics Platform"/>
            <consortium name="The Broad Institute Genome Sequencing Center for Infectious Disease"/>
            <person name="Wu L."/>
            <person name="Ma J."/>
        </authorList>
    </citation>
    <scope>NUCLEOTIDE SEQUENCE [LARGE SCALE GENOMIC DNA]</scope>
    <source>
        <strain evidence="4">JCM 18401</strain>
    </source>
</reference>
<dbReference type="Proteomes" id="UP001499988">
    <property type="component" value="Unassembled WGS sequence"/>
</dbReference>
<feature type="chain" id="PRO_5047479604" description="Lipoprotein" evidence="2">
    <location>
        <begin position="28"/>
        <end position="92"/>
    </location>
</feature>
<name>A0ABP9ETW3_9GAMM</name>
<sequence length="92" mass="10355">MRFKGMIAVTLILLVSLLPGCATKEYANEVDRILAEEQLCLGEVDTNYTIGATIWSSDGKVNERTPSPSAKSRCVTDRVEQERLRRERQLGR</sequence>
<feature type="region of interest" description="Disordered" evidence="1">
    <location>
        <begin position="59"/>
        <end position="81"/>
    </location>
</feature>
<keyword evidence="2" id="KW-0732">Signal</keyword>
<evidence type="ECO:0000313" key="3">
    <source>
        <dbReference type="EMBL" id="GAA4887298.1"/>
    </source>
</evidence>
<keyword evidence="4" id="KW-1185">Reference proteome</keyword>
<evidence type="ECO:0000256" key="1">
    <source>
        <dbReference type="SAM" id="MobiDB-lite"/>
    </source>
</evidence>
<organism evidence="3 4">
    <name type="scientific">Ferrimonas pelagia</name>
    <dbReference type="NCBI Taxonomy" id="1177826"/>
    <lineage>
        <taxon>Bacteria</taxon>
        <taxon>Pseudomonadati</taxon>
        <taxon>Pseudomonadota</taxon>
        <taxon>Gammaproteobacteria</taxon>
        <taxon>Alteromonadales</taxon>
        <taxon>Ferrimonadaceae</taxon>
        <taxon>Ferrimonas</taxon>
    </lineage>
</organism>
<gene>
    <name evidence="3" type="ORF">GCM10023333_20920</name>
</gene>
<evidence type="ECO:0008006" key="5">
    <source>
        <dbReference type="Google" id="ProtNLM"/>
    </source>
</evidence>
<accession>A0ABP9ETW3</accession>
<evidence type="ECO:0000256" key="2">
    <source>
        <dbReference type="SAM" id="SignalP"/>
    </source>
</evidence>
<protein>
    <recommendedName>
        <fullName evidence="5">Lipoprotein</fullName>
    </recommendedName>
</protein>
<evidence type="ECO:0000313" key="4">
    <source>
        <dbReference type="Proteomes" id="UP001499988"/>
    </source>
</evidence>
<feature type="signal peptide" evidence="2">
    <location>
        <begin position="1"/>
        <end position="27"/>
    </location>
</feature>
<proteinExistence type="predicted"/>